<feature type="signal peptide" evidence="1">
    <location>
        <begin position="1"/>
        <end position="18"/>
    </location>
</feature>
<dbReference type="AlphaFoldDB" id="A0A7M7MN37"/>
<evidence type="ECO:0000256" key="1">
    <source>
        <dbReference type="SAM" id="SignalP"/>
    </source>
</evidence>
<reference evidence="2" key="1">
    <citation type="submission" date="2021-01" db="UniProtKB">
        <authorList>
            <consortium name="EnsemblMetazoa"/>
        </authorList>
    </citation>
    <scope>IDENTIFICATION</scope>
    <source>
        <strain evidence="2">DH4</strain>
    </source>
</reference>
<organism evidence="2">
    <name type="scientific">Apis mellifera</name>
    <name type="common">Honeybee</name>
    <dbReference type="NCBI Taxonomy" id="7460"/>
    <lineage>
        <taxon>Eukaryota</taxon>
        <taxon>Metazoa</taxon>
        <taxon>Ecdysozoa</taxon>
        <taxon>Arthropoda</taxon>
        <taxon>Hexapoda</taxon>
        <taxon>Insecta</taxon>
        <taxon>Pterygota</taxon>
        <taxon>Neoptera</taxon>
        <taxon>Endopterygota</taxon>
        <taxon>Hymenoptera</taxon>
        <taxon>Apocrita</taxon>
        <taxon>Aculeata</taxon>
        <taxon>Apoidea</taxon>
        <taxon>Anthophila</taxon>
        <taxon>Apidae</taxon>
        <taxon>Apis</taxon>
    </lineage>
</organism>
<keyword evidence="3" id="KW-1185">Reference proteome</keyword>
<feature type="chain" id="PRO_5044660568" evidence="1">
    <location>
        <begin position="19"/>
        <end position="143"/>
    </location>
</feature>
<dbReference type="Gene3D" id="3.15.10.30">
    <property type="entry name" value="Haemolymph juvenile hormone binding protein"/>
    <property type="match status" value="1"/>
</dbReference>
<evidence type="ECO:0000313" key="3">
    <source>
        <dbReference type="Proteomes" id="UP000005203"/>
    </source>
</evidence>
<dbReference type="KEGG" id="ame:102656101"/>
<accession>A0A8B8H667</accession>
<evidence type="ECO:0000313" key="4">
    <source>
        <dbReference type="RefSeq" id="XP_026298464.1"/>
    </source>
</evidence>
<dbReference type="PANTHER" id="PTHR11008:SF39">
    <property type="entry name" value="CIRCADIAN CLOCK-CONTROLLED PROTEIN-LIKE PROTEIN"/>
    <property type="match status" value="1"/>
</dbReference>
<proteinExistence type="predicted"/>
<dbReference type="InterPro" id="IPR010562">
    <property type="entry name" value="Haemolymph_juvenile_hormone-bd"/>
</dbReference>
<dbReference type="RefSeq" id="XP_026298464.1">
    <property type="nucleotide sequence ID" value="XM_026442679.1"/>
</dbReference>
<gene>
    <name evidence="4" type="primary">LOC102656101</name>
</gene>
<dbReference type="Pfam" id="PF06585">
    <property type="entry name" value="JHBP"/>
    <property type="match status" value="1"/>
</dbReference>
<dbReference type="OrthoDB" id="8185902at2759"/>
<reference evidence="4" key="2">
    <citation type="submission" date="2025-04" db="UniProtKB">
        <authorList>
            <consortium name="RefSeq"/>
        </authorList>
    </citation>
    <scope>IDENTIFICATION</scope>
    <source>
        <strain evidence="4">DH4</strain>
        <tissue evidence="4">Whole body</tissue>
    </source>
</reference>
<dbReference type="GeneID" id="102656101"/>
<dbReference type="GO" id="GO:0005615">
    <property type="term" value="C:extracellular space"/>
    <property type="evidence" value="ECO:0007669"/>
    <property type="project" value="TreeGrafter"/>
</dbReference>
<keyword evidence="1" id="KW-0732">Signal</keyword>
<dbReference type="EnsemblMetazoa" id="XM_026442679">
    <property type="protein sequence ID" value="XP_026298464"/>
    <property type="gene ID" value="LOC102656101"/>
</dbReference>
<evidence type="ECO:0000313" key="2">
    <source>
        <dbReference type="EnsemblMetazoa" id="XP_026298464"/>
    </source>
</evidence>
<dbReference type="InterPro" id="IPR038606">
    <property type="entry name" value="To_sf"/>
</dbReference>
<dbReference type="PANTHER" id="PTHR11008">
    <property type="entry name" value="PROTEIN TAKEOUT-LIKE PROTEIN"/>
    <property type="match status" value="1"/>
</dbReference>
<protein>
    <submittedName>
        <fullName evidence="4">Uncharacterized protein LOC102656101</fullName>
    </submittedName>
</protein>
<sequence length="143" mass="16367">MYAKYLLVIIAIIGNTISEVPSYIQICGQRNPNLDDCVLKSIKNLKRKLIEGIPETDIMSIEPFLLNNITIIDKPNIKIVGMNVKLHHLSNFHIEYLHLDLEKMELDINLHFDKNEINVDYNMIINVSVPLQKNGSLTLKGDK</sequence>
<dbReference type="Proteomes" id="UP000005203">
    <property type="component" value="Linkage group LG9"/>
</dbReference>
<accession>A0A7M7MN37</accession>
<name>A0A7M7MN37_APIME</name>